<evidence type="ECO:0000256" key="5">
    <source>
        <dbReference type="SAM" id="Phobius"/>
    </source>
</evidence>
<dbReference type="AlphaFoldDB" id="A0A914YYZ0"/>
<proteinExistence type="predicted"/>
<accession>A0A914YYZ0</accession>
<evidence type="ECO:0000259" key="6">
    <source>
        <dbReference type="PROSITE" id="PS50262"/>
    </source>
</evidence>
<feature type="transmembrane region" description="Helical" evidence="5">
    <location>
        <begin position="177"/>
        <end position="198"/>
    </location>
</feature>
<evidence type="ECO:0000256" key="4">
    <source>
        <dbReference type="ARBA" id="ARBA00023136"/>
    </source>
</evidence>
<evidence type="ECO:0000256" key="3">
    <source>
        <dbReference type="ARBA" id="ARBA00022989"/>
    </source>
</evidence>
<evidence type="ECO:0000256" key="2">
    <source>
        <dbReference type="ARBA" id="ARBA00022692"/>
    </source>
</evidence>
<feature type="transmembrane region" description="Helical" evidence="5">
    <location>
        <begin position="321"/>
        <end position="343"/>
    </location>
</feature>
<feature type="transmembrane region" description="Helical" evidence="5">
    <location>
        <begin position="42"/>
        <end position="66"/>
    </location>
</feature>
<protein>
    <submittedName>
        <fullName evidence="8">G-protein coupled receptors family 1 profile domain-containing protein</fullName>
    </submittedName>
</protein>
<dbReference type="InterPro" id="IPR000276">
    <property type="entry name" value="GPCR_Rhodpsn"/>
</dbReference>
<evidence type="ECO:0000313" key="8">
    <source>
        <dbReference type="WBParaSite" id="PSU_v2.g4850.t1"/>
    </source>
</evidence>
<dbReference type="Pfam" id="PF00001">
    <property type="entry name" value="7tm_1"/>
    <property type="match status" value="1"/>
</dbReference>
<organism evidence="7 8">
    <name type="scientific">Panagrolaimus superbus</name>
    <dbReference type="NCBI Taxonomy" id="310955"/>
    <lineage>
        <taxon>Eukaryota</taxon>
        <taxon>Metazoa</taxon>
        <taxon>Ecdysozoa</taxon>
        <taxon>Nematoda</taxon>
        <taxon>Chromadorea</taxon>
        <taxon>Rhabditida</taxon>
        <taxon>Tylenchina</taxon>
        <taxon>Panagrolaimomorpha</taxon>
        <taxon>Panagrolaimoidea</taxon>
        <taxon>Panagrolaimidae</taxon>
        <taxon>Panagrolaimus</taxon>
    </lineage>
</organism>
<keyword evidence="2 5" id="KW-0812">Transmembrane</keyword>
<feature type="domain" description="G-protein coupled receptors family 1 profile" evidence="6">
    <location>
        <begin position="58"/>
        <end position="340"/>
    </location>
</feature>
<dbReference type="PROSITE" id="PS50262">
    <property type="entry name" value="G_PROTEIN_RECEP_F1_2"/>
    <property type="match status" value="1"/>
</dbReference>
<dbReference type="InterPro" id="IPR017452">
    <property type="entry name" value="GPCR_Rhodpsn_7TM"/>
</dbReference>
<dbReference type="WBParaSite" id="PSU_v2.g4850.t1">
    <property type="protein sequence ID" value="PSU_v2.g4850.t1"/>
    <property type="gene ID" value="PSU_v2.g4850"/>
</dbReference>
<dbReference type="PANTHER" id="PTHR46641:SF1">
    <property type="entry name" value="G-PROTEIN COUPLED RECEPTORS FAMILY 1 PROFILE DOMAIN-CONTAINING PROTEIN"/>
    <property type="match status" value="1"/>
</dbReference>
<feature type="transmembrane region" description="Helical" evidence="5">
    <location>
        <begin position="232"/>
        <end position="257"/>
    </location>
</feature>
<dbReference type="PRINTS" id="PR00237">
    <property type="entry name" value="GPCRRHODOPSN"/>
</dbReference>
<dbReference type="GO" id="GO:0004930">
    <property type="term" value="F:G protein-coupled receptor activity"/>
    <property type="evidence" value="ECO:0007669"/>
    <property type="project" value="InterPro"/>
</dbReference>
<keyword evidence="4 5" id="KW-0472">Membrane</keyword>
<evidence type="ECO:0000313" key="7">
    <source>
        <dbReference type="Proteomes" id="UP000887577"/>
    </source>
</evidence>
<dbReference type="PANTHER" id="PTHR46641">
    <property type="entry name" value="FMRFAMIDE RECEPTOR-RELATED"/>
    <property type="match status" value="1"/>
</dbReference>
<sequence length="379" mass="43367">MPPTSEAIQNLSAATEISKFVPEISKNAVLCNYEFYESTEKWLLGVFALPLIFIGLLSNAMSIIIFSHRYMRQQPINWYLLILAISDSVIVISAFFVLSVPRFGEIIHFWDATFVRSFLTDVVIFSYNATPIMYALMTTAQTVSVWMTVAMSLHRFVGVCLPFKAPTMLDTKNVKRLIATVLIASIMFNATKFFEVYISKICFMTPINVELPVLSATSLRQNELYRKIFYEWAYTLIMFAIPFTILFFVNSMVIIAIHRSRKVHAKLNVCDDGTRKQELAKEITTSVMLVAIVLAFMTCNTLAFVVNIVEKLELHDLYIMFVPWSNMLVMTNASINICIYCMFSDRYKQLLCYYTKFLCCQKKNEGFQLIAGNFMTGTG</sequence>
<keyword evidence="3 5" id="KW-1133">Transmembrane helix</keyword>
<dbReference type="Proteomes" id="UP000887577">
    <property type="component" value="Unplaced"/>
</dbReference>
<feature type="transmembrane region" description="Helical" evidence="5">
    <location>
        <begin position="285"/>
        <end position="309"/>
    </location>
</feature>
<feature type="transmembrane region" description="Helical" evidence="5">
    <location>
        <begin position="78"/>
        <end position="100"/>
    </location>
</feature>
<keyword evidence="7" id="KW-1185">Reference proteome</keyword>
<dbReference type="GO" id="GO:0016020">
    <property type="term" value="C:membrane"/>
    <property type="evidence" value="ECO:0007669"/>
    <property type="project" value="UniProtKB-SubCell"/>
</dbReference>
<comment type="subcellular location">
    <subcellularLocation>
        <location evidence="1">Membrane</location>
    </subcellularLocation>
</comment>
<dbReference type="CDD" id="cd14978">
    <property type="entry name" value="7tmA_FMRFamide_R-like"/>
    <property type="match status" value="1"/>
</dbReference>
<name>A0A914YYZ0_9BILA</name>
<dbReference type="InterPro" id="IPR052954">
    <property type="entry name" value="GPCR-Ligand_Int"/>
</dbReference>
<dbReference type="Gene3D" id="1.20.1070.10">
    <property type="entry name" value="Rhodopsin 7-helix transmembrane proteins"/>
    <property type="match status" value="1"/>
</dbReference>
<dbReference type="SUPFAM" id="SSF81321">
    <property type="entry name" value="Family A G protein-coupled receptor-like"/>
    <property type="match status" value="1"/>
</dbReference>
<reference evidence="8" key="1">
    <citation type="submission" date="2022-11" db="UniProtKB">
        <authorList>
            <consortium name="WormBaseParasite"/>
        </authorList>
    </citation>
    <scope>IDENTIFICATION</scope>
</reference>
<evidence type="ECO:0000256" key="1">
    <source>
        <dbReference type="ARBA" id="ARBA00004370"/>
    </source>
</evidence>